<comment type="caution">
    <text evidence="1">The sequence shown here is derived from an EMBL/GenBank/DDBJ whole genome shotgun (WGS) entry which is preliminary data.</text>
</comment>
<dbReference type="RefSeq" id="WP_052558868.1">
    <property type="nucleotide sequence ID" value="NZ_JMCC02000167.1"/>
</dbReference>
<protein>
    <recommendedName>
        <fullName evidence="3">BNR repeat domain protein</fullName>
    </recommendedName>
</protein>
<dbReference type="AlphaFoldDB" id="A0A0C1ZM04"/>
<sequence length="304" mass="32722">MARGAKVLIPCSFALVACYPWGRAGISEIDVGVDVRVDAIIFVPERNGGLFAAVSGGAVVDHDGQRWDLSDHALRASSTDDLGRYWVCGDHGYLAFTDIDPAQAVEPTWFPVTTGDERDLYAIVADTDHVVVVGDEVLLVGTETDGAWEWSEPPVPSEGWGRLRGVSQLGSDDAKVFLAVGHNGRALLSPEGADTWTPVDGLDPDIDFNHLCGNLALGDDLVRAWWTADGWSIASGDGDADFVGCGGGFVLSSDRWISEFGDKGLERLYRLPWQPRAIDQRFGLLVGGDSGHVAWWSPGHVGEY</sequence>
<evidence type="ECO:0008006" key="3">
    <source>
        <dbReference type="Google" id="ProtNLM"/>
    </source>
</evidence>
<dbReference type="EMBL" id="JMCC02000167">
    <property type="protein sequence ID" value="KIG11888.1"/>
    <property type="molecule type" value="Genomic_DNA"/>
</dbReference>
<gene>
    <name evidence="1" type="ORF">DB30_02313</name>
</gene>
<dbReference type="Proteomes" id="UP000031599">
    <property type="component" value="Unassembled WGS sequence"/>
</dbReference>
<name>A0A0C1ZM04_9BACT</name>
<proteinExistence type="predicted"/>
<reference evidence="1 2" key="1">
    <citation type="submission" date="2014-12" db="EMBL/GenBank/DDBJ databases">
        <title>Genome assembly of Enhygromyxa salina DSM 15201.</title>
        <authorList>
            <person name="Sharma G."/>
            <person name="Subramanian S."/>
        </authorList>
    </citation>
    <scope>NUCLEOTIDE SEQUENCE [LARGE SCALE GENOMIC DNA]</scope>
    <source>
        <strain evidence="1 2">DSM 15201</strain>
    </source>
</reference>
<dbReference type="PROSITE" id="PS51257">
    <property type="entry name" value="PROKAR_LIPOPROTEIN"/>
    <property type="match status" value="1"/>
</dbReference>
<accession>A0A0C1ZM04</accession>
<evidence type="ECO:0000313" key="2">
    <source>
        <dbReference type="Proteomes" id="UP000031599"/>
    </source>
</evidence>
<evidence type="ECO:0000313" key="1">
    <source>
        <dbReference type="EMBL" id="KIG11888.1"/>
    </source>
</evidence>
<organism evidence="1 2">
    <name type="scientific">Enhygromyxa salina</name>
    <dbReference type="NCBI Taxonomy" id="215803"/>
    <lineage>
        <taxon>Bacteria</taxon>
        <taxon>Pseudomonadati</taxon>
        <taxon>Myxococcota</taxon>
        <taxon>Polyangia</taxon>
        <taxon>Nannocystales</taxon>
        <taxon>Nannocystaceae</taxon>
        <taxon>Enhygromyxa</taxon>
    </lineage>
</organism>